<keyword evidence="2" id="KW-1185">Reference proteome</keyword>
<dbReference type="PANTHER" id="PTHR47074:SF11">
    <property type="entry name" value="REVERSE TRANSCRIPTASE-LIKE PROTEIN"/>
    <property type="match status" value="1"/>
</dbReference>
<comment type="caution">
    <text evidence="1">The sequence shown here is derived from an EMBL/GenBank/DDBJ whole genome shotgun (WGS) entry which is preliminary data.</text>
</comment>
<name>A0AAD9X0Q0_9ROSI</name>
<dbReference type="InterPro" id="IPR052929">
    <property type="entry name" value="RNase_H-like_EbsB-rel"/>
</dbReference>
<gene>
    <name evidence="1" type="ORF">Ddye_016856</name>
</gene>
<evidence type="ECO:0000313" key="2">
    <source>
        <dbReference type="Proteomes" id="UP001280121"/>
    </source>
</evidence>
<protein>
    <recommendedName>
        <fullName evidence="3">RNase H type-1 domain-containing protein</fullName>
    </recommendedName>
</protein>
<evidence type="ECO:0000313" key="1">
    <source>
        <dbReference type="EMBL" id="KAK2649367.1"/>
    </source>
</evidence>
<dbReference type="Proteomes" id="UP001280121">
    <property type="component" value="Unassembled WGS sequence"/>
</dbReference>
<proteinExistence type="predicted"/>
<dbReference type="EMBL" id="JANJYI010000005">
    <property type="protein sequence ID" value="KAK2649367.1"/>
    <property type="molecule type" value="Genomic_DNA"/>
</dbReference>
<dbReference type="PANTHER" id="PTHR47074">
    <property type="entry name" value="BNAC02G40300D PROTEIN"/>
    <property type="match status" value="1"/>
</dbReference>
<sequence length="164" mass="17861">MNGYKTSLKYHVSEESYYQSANDFSGGLEVAVRSEVVKWRPPVDGFYKINTDAALVRGKTVVGVGAVIRNHLGQVMASTAQRLKVSLVPSVIESDALGVVSLINSGYPNLTELGLVCGDIAKHIQDRVITTVSFVPGKTNTKPNLKLRLKNLNSIIQPSMYLLI</sequence>
<dbReference type="AlphaFoldDB" id="A0AAD9X0Q0"/>
<reference evidence="1" key="1">
    <citation type="journal article" date="2023" name="Plant J.">
        <title>Genome sequences and population genomics provide insights into the demographic history, inbreeding, and mutation load of two 'living fossil' tree species of Dipteronia.</title>
        <authorList>
            <person name="Feng Y."/>
            <person name="Comes H.P."/>
            <person name="Chen J."/>
            <person name="Zhu S."/>
            <person name="Lu R."/>
            <person name="Zhang X."/>
            <person name="Li P."/>
            <person name="Qiu J."/>
            <person name="Olsen K.M."/>
            <person name="Qiu Y."/>
        </authorList>
    </citation>
    <scope>NUCLEOTIDE SEQUENCE</scope>
    <source>
        <strain evidence="1">KIB01</strain>
    </source>
</reference>
<accession>A0AAD9X0Q0</accession>
<organism evidence="1 2">
    <name type="scientific">Dipteronia dyeriana</name>
    <dbReference type="NCBI Taxonomy" id="168575"/>
    <lineage>
        <taxon>Eukaryota</taxon>
        <taxon>Viridiplantae</taxon>
        <taxon>Streptophyta</taxon>
        <taxon>Embryophyta</taxon>
        <taxon>Tracheophyta</taxon>
        <taxon>Spermatophyta</taxon>
        <taxon>Magnoliopsida</taxon>
        <taxon>eudicotyledons</taxon>
        <taxon>Gunneridae</taxon>
        <taxon>Pentapetalae</taxon>
        <taxon>rosids</taxon>
        <taxon>malvids</taxon>
        <taxon>Sapindales</taxon>
        <taxon>Sapindaceae</taxon>
        <taxon>Hippocastanoideae</taxon>
        <taxon>Acereae</taxon>
        <taxon>Dipteronia</taxon>
    </lineage>
</organism>
<evidence type="ECO:0008006" key="3">
    <source>
        <dbReference type="Google" id="ProtNLM"/>
    </source>
</evidence>